<dbReference type="GO" id="GO:0030490">
    <property type="term" value="P:maturation of SSU-rRNA"/>
    <property type="evidence" value="ECO:0007669"/>
    <property type="project" value="TreeGrafter"/>
</dbReference>
<feature type="non-terminal residue" evidence="9">
    <location>
        <position position="1"/>
    </location>
</feature>
<comment type="similarity">
    <text evidence="2">Belongs to the NOP14 family.</text>
</comment>
<evidence type="ECO:0000256" key="3">
    <source>
        <dbReference type="ARBA" id="ARBA00022517"/>
    </source>
</evidence>
<evidence type="ECO:0000256" key="2">
    <source>
        <dbReference type="ARBA" id="ARBA00007466"/>
    </source>
</evidence>
<feature type="compositionally biased region" description="Basic and acidic residues" evidence="8">
    <location>
        <begin position="322"/>
        <end position="333"/>
    </location>
</feature>
<protein>
    <submittedName>
        <fullName evidence="9">Putative nucleolar protein 14</fullName>
    </submittedName>
</protein>
<feature type="compositionally biased region" description="Basic and acidic residues" evidence="8">
    <location>
        <begin position="277"/>
        <end position="297"/>
    </location>
</feature>
<feature type="region of interest" description="Disordered" evidence="8">
    <location>
        <begin position="185"/>
        <end position="207"/>
    </location>
</feature>
<evidence type="ECO:0000256" key="1">
    <source>
        <dbReference type="ARBA" id="ARBA00004604"/>
    </source>
</evidence>
<dbReference type="AlphaFoldDB" id="A0A023F7D3"/>
<feature type="region of interest" description="Disordered" evidence="8">
    <location>
        <begin position="322"/>
        <end position="441"/>
    </location>
</feature>
<organism evidence="9">
    <name type="scientific">Triatoma infestans</name>
    <name type="common">Assassin bug</name>
    <dbReference type="NCBI Taxonomy" id="30076"/>
    <lineage>
        <taxon>Eukaryota</taxon>
        <taxon>Metazoa</taxon>
        <taxon>Ecdysozoa</taxon>
        <taxon>Arthropoda</taxon>
        <taxon>Hexapoda</taxon>
        <taxon>Insecta</taxon>
        <taxon>Pterygota</taxon>
        <taxon>Neoptera</taxon>
        <taxon>Paraneoptera</taxon>
        <taxon>Hemiptera</taxon>
        <taxon>Heteroptera</taxon>
        <taxon>Panheteroptera</taxon>
        <taxon>Cimicomorpha</taxon>
        <taxon>Reduviidae</taxon>
        <taxon>Triatominae</taxon>
        <taxon>Triatoma</taxon>
    </lineage>
</organism>
<proteinExistence type="evidence at transcript level"/>
<dbReference type="EMBL" id="GBBI01001603">
    <property type="protein sequence ID" value="JAC17109.1"/>
    <property type="molecule type" value="mRNA"/>
</dbReference>
<keyword evidence="7" id="KW-0175">Coiled coil</keyword>
<feature type="region of interest" description="Disordered" evidence="8">
    <location>
        <begin position="277"/>
        <end position="303"/>
    </location>
</feature>
<keyword evidence="5" id="KW-0539">Nucleus</keyword>
<keyword evidence="4" id="KW-0698">rRNA processing</keyword>
<evidence type="ECO:0000256" key="7">
    <source>
        <dbReference type="SAM" id="Coils"/>
    </source>
</evidence>
<reference evidence="9" key="1">
    <citation type="journal article" date="2014" name="PLoS Negl. Trop. Dis.">
        <title>An updated insight into the Sialotranscriptome of Triatoma infestans: developmental stage and geographic variations.</title>
        <authorList>
            <person name="Schwarz A."/>
            <person name="Medrano-Mercado N."/>
            <person name="Schaub G.A."/>
            <person name="Struchiner C.J."/>
            <person name="Bargues M.D."/>
            <person name="Levy M.Z."/>
            <person name="Ribeiro J.M."/>
        </authorList>
    </citation>
    <scope>NUCLEOTIDE SEQUENCE</scope>
    <source>
        <strain evidence="9">Chile</strain>
        <tissue evidence="9">Salivary glands</tissue>
    </source>
</reference>
<dbReference type="PANTHER" id="PTHR23183:SF0">
    <property type="entry name" value="NUCLEOLAR PROTEIN 14"/>
    <property type="match status" value="1"/>
</dbReference>
<evidence type="ECO:0000256" key="6">
    <source>
        <dbReference type="ARBA" id="ARBA00024695"/>
    </source>
</evidence>
<sequence length="914" mass="105975">IKTKKKNSSDVIIEKSAKRKQSVNPFEVHVNKQKFNVLGRKMKQDRGLPGLARAKSIKKRKETLLQEYKVKDKANTFLDRRIGEKNSAMTKEDRILARFTAERLRAHKRKAMFNLGEDEVLTHKGRSLAEIENFENPSSDEEDERTKGKLDASFVEEAHFGGGLLKKADESKGRATIIEQLIAESKKRKAEKQEAKEKTLEKTEQLDTEWRELMPVVAGSGGGPSSEEIEKKDPYDLIMNQLKFEARGTPSDRLKSENELAAIEAKKLRELEETRLRRMRGEDLTEITEKKQHRSADDLDDGFDLQESEDFQLVYDKEGKLVSKLHDNDKDTNDEQAPSKIDEDEVNESDEESEEEQDTEEENENDDEKTKEAEEDEGTDSEGEAVFDLSDMAMEEHKVDEVEEELENNDLDEEKEKENQVNTKAQKPAIDDNENKKTSNVDKEGDIMNKKKVAFDPIVKTIEETVPLIKKTKEQLEKENEEKRKLMEQAKQELPFTFTIPELYDQLFELLEDKTIEQITIIIERMIKCNHPSLNEKNKDELNKLFAFLLQFLNDADHLDCWTTLDHLAPLFYELTQFSSANAAYCVSEVIVEKHNEYLQKKHRYPTFETLVFLKLIPLLFPTSDKRHPVTTPAFAFITEMLHQCQVTTRRAIASGLFLVTLFSQYIALSKRILPEAINFLCGIIHLATPITSKGVIVPPFQKDHKFLFLHKPFRDLDIENLRMQSSDLAPKSVKIDDKFRVRSIYTALGLLGVLIELWKDITGSWLLLSPVMDHITSLEVNKYPDIIGQMIEKLIKTLNEIKSKGFEPIIKQQKKPKALRLYDPNIKPVYDNRKRKHDDNKSERKKMLTKYKREMKGALREIRRDRSFLANVKFKEIVKSDAERMKKVKEIYSWGSQQQGELNKLARQKKRKK</sequence>
<evidence type="ECO:0000256" key="5">
    <source>
        <dbReference type="ARBA" id="ARBA00023242"/>
    </source>
</evidence>
<dbReference type="GO" id="GO:0030692">
    <property type="term" value="C:Noc4p-Nop14p complex"/>
    <property type="evidence" value="ECO:0007669"/>
    <property type="project" value="TreeGrafter"/>
</dbReference>
<feature type="coiled-coil region" evidence="7">
    <location>
        <begin position="459"/>
        <end position="493"/>
    </location>
</feature>
<dbReference type="GO" id="GO:0032040">
    <property type="term" value="C:small-subunit processome"/>
    <property type="evidence" value="ECO:0007669"/>
    <property type="project" value="InterPro"/>
</dbReference>
<feature type="compositionally biased region" description="Acidic residues" evidence="8">
    <location>
        <begin position="342"/>
        <end position="385"/>
    </location>
</feature>
<accession>A0A023F7D3</accession>
<evidence type="ECO:0000313" key="9">
    <source>
        <dbReference type="EMBL" id="JAC17109.1"/>
    </source>
</evidence>
<feature type="region of interest" description="Disordered" evidence="8">
    <location>
        <begin position="128"/>
        <end position="148"/>
    </location>
</feature>
<comment type="subcellular location">
    <subcellularLocation>
        <location evidence="1">Nucleus</location>
        <location evidence="1">Nucleolus</location>
    </subcellularLocation>
</comment>
<feature type="compositionally biased region" description="Basic and acidic residues" evidence="8">
    <location>
        <begin position="429"/>
        <end position="441"/>
    </location>
</feature>
<evidence type="ECO:0000256" key="4">
    <source>
        <dbReference type="ARBA" id="ARBA00022552"/>
    </source>
</evidence>
<dbReference type="InterPro" id="IPR007276">
    <property type="entry name" value="Nop14"/>
</dbReference>
<feature type="compositionally biased region" description="Acidic residues" evidence="8">
    <location>
        <begin position="401"/>
        <end position="413"/>
    </location>
</feature>
<keyword evidence="3" id="KW-0690">Ribosome biogenesis</keyword>
<dbReference type="PANTHER" id="PTHR23183">
    <property type="entry name" value="NOP14"/>
    <property type="match status" value="1"/>
</dbReference>
<feature type="compositionally biased region" description="Basic and acidic residues" evidence="8">
    <location>
        <begin position="191"/>
        <end position="207"/>
    </location>
</feature>
<dbReference type="Pfam" id="PF04147">
    <property type="entry name" value="Nop14"/>
    <property type="match status" value="2"/>
</dbReference>
<comment type="function">
    <text evidence="6">Involved in nucleolar processing of pre-18S ribosomal RNA. Has a role in the nuclear export of 40S pre-ribosomal subunit to the cytoplasm.</text>
</comment>
<evidence type="ECO:0000256" key="8">
    <source>
        <dbReference type="SAM" id="MobiDB-lite"/>
    </source>
</evidence>
<name>A0A023F7D3_TRIIF</name>